<accession>A0A4V1P5S9</accession>
<sequence>MPRMGAFAGWLHHPAHALPYDDQSHCDVHGIRARRKSCMSSRQHACGTDRHVARLRPDPSGGGGLGPSHARRG</sequence>
<evidence type="ECO:0000313" key="2">
    <source>
        <dbReference type="EMBL" id="RXT45169.1"/>
    </source>
</evidence>
<feature type="region of interest" description="Disordered" evidence="1">
    <location>
        <begin position="40"/>
        <end position="73"/>
    </location>
</feature>
<reference evidence="2 3" key="1">
    <citation type="submission" date="2017-03" db="EMBL/GenBank/DDBJ databases">
        <authorList>
            <person name="Safronova V.I."/>
            <person name="Sazanova A.L."/>
            <person name="Chirak E.R."/>
        </authorList>
    </citation>
    <scope>NUCLEOTIDE SEQUENCE [LARGE SCALE GENOMIC DNA]</scope>
    <source>
        <strain evidence="2 3">Opo-242</strain>
    </source>
</reference>
<evidence type="ECO:0000313" key="3">
    <source>
        <dbReference type="Proteomes" id="UP000290444"/>
    </source>
</evidence>
<feature type="compositionally biased region" description="Basic and acidic residues" evidence="1">
    <location>
        <begin position="47"/>
        <end position="57"/>
    </location>
</feature>
<dbReference type="Proteomes" id="UP000290444">
    <property type="component" value="Unassembled WGS sequence"/>
</dbReference>
<comment type="caution">
    <text evidence="2">The sequence shown here is derived from an EMBL/GenBank/DDBJ whole genome shotgun (WGS) entry which is preliminary data.</text>
</comment>
<name>A0A4V1P5S9_9HYPH</name>
<gene>
    <name evidence="2" type="ORF">B5V01_13900</name>
</gene>
<protein>
    <submittedName>
        <fullName evidence="2">Uncharacterized protein</fullName>
    </submittedName>
</protein>
<proteinExistence type="predicted"/>
<organism evidence="2 3">
    <name type="scientific">Mesorhizobium erdmanii</name>
    <dbReference type="NCBI Taxonomy" id="1777866"/>
    <lineage>
        <taxon>Bacteria</taxon>
        <taxon>Pseudomonadati</taxon>
        <taxon>Pseudomonadota</taxon>
        <taxon>Alphaproteobacteria</taxon>
        <taxon>Hyphomicrobiales</taxon>
        <taxon>Phyllobacteriaceae</taxon>
        <taxon>Mesorhizobium</taxon>
    </lineage>
</organism>
<evidence type="ECO:0000256" key="1">
    <source>
        <dbReference type="SAM" id="MobiDB-lite"/>
    </source>
</evidence>
<dbReference type="AlphaFoldDB" id="A0A4V1P5S9"/>
<dbReference type="EMBL" id="MZXX01000017">
    <property type="protein sequence ID" value="RXT45169.1"/>
    <property type="molecule type" value="Genomic_DNA"/>
</dbReference>